<dbReference type="AlphaFoldDB" id="A0A2M7H3U7"/>
<protein>
    <submittedName>
        <fullName evidence="1">Uncharacterized protein</fullName>
    </submittedName>
</protein>
<reference evidence="1 2" key="1">
    <citation type="submission" date="2017-09" db="EMBL/GenBank/DDBJ databases">
        <title>Depth-based differentiation of microbial function through sediment-hosted aquifers and enrichment of novel symbionts in the deep terrestrial subsurface.</title>
        <authorList>
            <person name="Probst A.J."/>
            <person name="Ladd B."/>
            <person name="Jarett J.K."/>
            <person name="Geller-Mcgrath D.E."/>
            <person name="Sieber C.M."/>
            <person name="Emerson J.B."/>
            <person name="Anantharaman K."/>
            <person name="Thomas B.C."/>
            <person name="Malmstrom R."/>
            <person name="Stieglmeier M."/>
            <person name="Klingl A."/>
            <person name="Woyke T."/>
            <person name="Ryan C.M."/>
            <person name="Banfield J.F."/>
        </authorList>
    </citation>
    <scope>NUCLEOTIDE SEQUENCE [LARGE SCALE GENOMIC DNA]</scope>
    <source>
        <strain evidence="1">CG15_BIG_FIL_POST_REV_8_21_14_020_45_12</strain>
    </source>
</reference>
<evidence type="ECO:0000313" key="1">
    <source>
        <dbReference type="EMBL" id="PIW36902.1"/>
    </source>
</evidence>
<accession>A0A2M7H3U7</accession>
<sequence>MLVDEHTGKGELASHAGAEAPSGQVALGSLISCKCPLKGWASESVLIINAKIKIDIEIPYS</sequence>
<comment type="caution">
    <text evidence="1">The sequence shown here is derived from an EMBL/GenBank/DDBJ whole genome shotgun (WGS) entry which is preliminary data.</text>
</comment>
<evidence type="ECO:0000313" key="2">
    <source>
        <dbReference type="Proteomes" id="UP000230292"/>
    </source>
</evidence>
<proteinExistence type="predicted"/>
<dbReference type="EMBL" id="PFGC01000037">
    <property type="protein sequence ID" value="PIW36902.1"/>
    <property type="molecule type" value="Genomic_DNA"/>
</dbReference>
<gene>
    <name evidence="1" type="ORF">COW24_03005</name>
</gene>
<dbReference type="Proteomes" id="UP000230292">
    <property type="component" value="Unassembled WGS sequence"/>
</dbReference>
<organism evidence="1 2">
    <name type="scientific">Candidatus Kerfeldbacteria bacterium CG15_BIG_FIL_POST_REV_8_21_14_020_45_12</name>
    <dbReference type="NCBI Taxonomy" id="2014247"/>
    <lineage>
        <taxon>Bacteria</taxon>
        <taxon>Candidatus Kerfeldiibacteriota</taxon>
    </lineage>
</organism>
<name>A0A2M7H3U7_9BACT</name>